<dbReference type="Proteomes" id="UP000485880">
    <property type="component" value="Unassembled WGS sequence"/>
</dbReference>
<accession>A0A8B6MBH3</accession>
<sequence>MVQDSLDLNPSQFDRPGVNGKYQRVLVGKILIERTHANPGSLGDSPRCEAKGTFLSQNANTRCQNVIAHLPGATLLRLFA</sequence>
<dbReference type="AlphaFoldDB" id="A0A8B6MBH3"/>
<evidence type="ECO:0000313" key="1">
    <source>
        <dbReference type="EMBL" id="VTZ51895.1"/>
    </source>
</evidence>
<evidence type="ECO:0000313" key="2">
    <source>
        <dbReference type="Proteomes" id="UP000485880"/>
    </source>
</evidence>
<protein>
    <submittedName>
        <fullName evidence="1">Uncharacterized protein</fullName>
    </submittedName>
</protein>
<proteinExistence type="predicted"/>
<keyword evidence="2" id="KW-1185">Reference proteome</keyword>
<organism evidence="1 2">
    <name type="scientific">Methylocella tundrae</name>
    <dbReference type="NCBI Taxonomy" id="227605"/>
    <lineage>
        <taxon>Bacteria</taxon>
        <taxon>Pseudomonadati</taxon>
        <taxon>Pseudomonadota</taxon>
        <taxon>Alphaproteobacteria</taxon>
        <taxon>Hyphomicrobiales</taxon>
        <taxon>Beijerinckiaceae</taxon>
        <taxon>Methylocella</taxon>
    </lineage>
</organism>
<name>A0A8B6MBH3_METTU</name>
<comment type="caution">
    <text evidence="1">The sequence shown here is derived from an EMBL/GenBank/DDBJ whole genome shotgun (WGS) entry which is preliminary data.</text>
</comment>
<reference evidence="1 2" key="1">
    <citation type="submission" date="2019-05" db="EMBL/GenBank/DDBJ databases">
        <authorList>
            <person name="Farhan Ul Haque M."/>
        </authorList>
    </citation>
    <scope>NUCLEOTIDE SEQUENCE [LARGE SCALE GENOMIC DNA]</scope>
    <source>
        <strain evidence="1">2</strain>
    </source>
</reference>
<gene>
    <name evidence="1" type="ORF">MPC4_510004</name>
</gene>
<dbReference type="EMBL" id="CABFMQ020000111">
    <property type="protein sequence ID" value="VTZ51895.1"/>
    <property type="molecule type" value="Genomic_DNA"/>
</dbReference>